<name>A0A4Q6XSW0_9SPHI</name>
<sequence>MKTKVDDDPCFAFVWHKTNRKNITMDNNKRLLLEQRRQQLQVEIKAETYIERYITPVQEIFDYLRQQEVTYQIAGIVYVPAEYLLYVEQAITKTPYDTYGFQSTHLQKPYLEQLIDTMFNRFPSTNPLRYVPDLPEYANYNGVRPENGFRDGLQQVMQALGLQDQQAYIYYLNYGVVLQLPLAALSNHEHEELFNGWHGEVLIFPIELEWLIVFTLEEEWLGGTGE</sequence>
<comment type="caution">
    <text evidence="1">The sequence shown here is derived from an EMBL/GenBank/DDBJ whole genome shotgun (WGS) entry which is preliminary data.</text>
</comment>
<reference evidence="1 2" key="1">
    <citation type="submission" date="2019-02" db="EMBL/GenBank/DDBJ databases">
        <authorList>
            <person name="Li Y."/>
        </authorList>
    </citation>
    <scope>NUCLEOTIDE SEQUENCE [LARGE SCALE GENOMIC DNA]</scope>
    <source>
        <strain evidence="1 2">30C10-4-7</strain>
    </source>
</reference>
<proteinExistence type="predicted"/>
<gene>
    <name evidence="1" type="ORF">EWE74_10830</name>
</gene>
<protein>
    <submittedName>
        <fullName evidence="1">Uncharacterized protein</fullName>
    </submittedName>
</protein>
<dbReference type="Proteomes" id="UP000292855">
    <property type="component" value="Unassembled WGS sequence"/>
</dbReference>
<evidence type="ECO:0000313" key="2">
    <source>
        <dbReference type="Proteomes" id="UP000292855"/>
    </source>
</evidence>
<dbReference type="EMBL" id="SGIT01000002">
    <property type="protein sequence ID" value="RZF59647.1"/>
    <property type="molecule type" value="Genomic_DNA"/>
</dbReference>
<organism evidence="1 2">
    <name type="scientific">Sphingobacterium corticibacterium</name>
    <dbReference type="NCBI Taxonomy" id="2484746"/>
    <lineage>
        <taxon>Bacteria</taxon>
        <taxon>Pseudomonadati</taxon>
        <taxon>Bacteroidota</taxon>
        <taxon>Sphingobacteriia</taxon>
        <taxon>Sphingobacteriales</taxon>
        <taxon>Sphingobacteriaceae</taxon>
        <taxon>Sphingobacterium</taxon>
    </lineage>
</organism>
<dbReference type="AlphaFoldDB" id="A0A4Q6XSW0"/>
<evidence type="ECO:0000313" key="1">
    <source>
        <dbReference type="EMBL" id="RZF59647.1"/>
    </source>
</evidence>
<keyword evidence="2" id="KW-1185">Reference proteome</keyword>
<accession>A0A4Q6XSW0</accession>